<evidence type="ECO:0000313" key="1">
    <source>
        <dbReference type="EMBL" id="KAH0811323.1"/>
    </source>
</evidence>
<proteinExistence type="predicted"/>
<accession>A0A8J6HCS1</accession>
<comment type="caution">
    <text evidence="1">The sequence shown here is derived from an EMBL/GenBank/DDBJ whole genome shotgun (WGS) entry which is preliminary data.</text>
</comment>
<protein>
    <submittedName>
        <fullName evidence="1">Uncharacterized protein</fullName>
    </submittedName>
</protein>
<gene>
    <name evidence="1" type="ORF">GEV33_011468</name>
</gene>
<reference evidence="1" key="2">
    <citation type="submission" date="2021-08" db="EMBL/GenBank/DDBJ databases">
        <authorList>
            <person name="Eriksson T."/>
        </authorList>
    </citation>
    <scope>NUCLEOTIDE SEQUENCE</scope>
    <source>
        <strain evidence="1">Stoneville</strain>
        <tissue evidence="1">Whole head</tissue>
    </source>
</reference>
<organism evidence="1 2">
    <name type="scientific">Tenebrio molitor</name>
    <name type="common">Yellow mealworm beetle</name>
    <dbReference type="NCBI Taxonomy" id="7067"/>
    <lineage>
        <taxon>Eukaryota</taxon>
        <taxon>Metazoa</taxon>
        <taxon>Ecdysozoa</taxon>
        <taxon>Arthropoda</taxon>
        <taxon>Hexapoda</taxon>
        <taxon>Insecta</taxon>
        <taxon>Pterygota</taxon>
        <taxon>Neoptera</taxon>
        <taxon>Endopterygota</taxon>
        <taxon>Coleoptera</taxon>
        <taxon>Polyphaga</taxon>
        <taxon>Cucujiformia</taxon>
        <taxon>Tenebrionidae</taxon>
        <taxon>Tenebrio</taxon>
    </lineage>
</organism>
<dbReference type="EMBL" id="JABDTM020026889">
    <property type="protein sequence ID" value="KAH0811323.1"/>
    <property type="molecule type" value="Genomic_DNA"/>
</dbReference>
<dbReference type="Proteomes" id="UP000719412">
    <property type="component" value="Unassembled WGS sequence"/>
</dbReference>
<evidence type="ECO:0000313" key="2">
    <source>
        <dbReference type="Proteomes" id="UP000719412"/>
    </source>
</evidence>
<sequence length="131" mass="14818">MAAHHLITATISAKPFGIDGAFMEGPHAERSQLIVERVPVHFNLSETVSPLSAPVTTEQADAHISCGDGSGRTWDLMGAPGPRRTRILFHLHFCRQRALPQHQLRKLTNNYTKIMQRENKEKKNKKTKQKR</sequence>
<keyword evidence="2" id="KW-1185">Reference proteome</keyword>
<name>A0A8J6HCS1_TENMO</name>
<dbReference type="AlphaFoldDB" id="A0A8J6HCS1"/>
<reference evidence="1" key="1">
    <citation type="journal article" date="2020" name="J Insects Food Feed">
        <title>The yellow mealworm (Tenebrio molitor) genome: a resource for the emerging insects as food and feed industry.</title>
        <authorList>
            <person name="Eriksson T."/>
            <person name="Andere A."/>
            <person name="Kelstrup H."/>
            <person name="Emery V."/>
            <person name="Picard C."/>
        </authorList>
    </citation>
    <scope>NUCLEOTIDE SEQUENCE</scope>
    <source>
        <strain evidence="1">Stoneville</strain>
        <tissue evidence="1">Whole head</tissue>
    </source>
</reference>